<evidence type="ECO:0000256" key="5">
    <source>
        <dbReference type="ARBA" id="ARBA00022960"/>
    </source>
</evidence>
<dbReference type="GO" id="GO:0008360">
    <property type="term" value="P:regulation of cell shape"/>
    <property type="evidence" value="ECO:0007669"/>
    <property type="project" value="UniProtKB-KW"/>
</dbReference>
<protein>
    <recommendedName>
        <fullName evidence="10">peptidoglycan glycosyltransferase</fullName>
        <ecNumber evidence="10">2.4.99.28</ecNumber>
    </recommendedName>
    <alternativeName>
        <fullName evidence="9">Peptidoglycan polymerase</fullName>
    </alternativeName>
</protein>
<feature type="transmembrane region" description="Helical" evidence="12">
    <location>
        <begin position="167"/>
        <end position="198"/>
    </location>
</feature>
<feature type="transmembrane region" description="Helical" evidence="12">
    <location>
        <begin position="292"/>
        <end position="313"/>
    </location>
</feature>
<feature type="transmembrane region" description="Helical" evidence="12">
    <location>
        <begin position="204"/>
        <end position="222"/>
    </location>
</feature>
<keyword evidence="2" id="KW-0328">Glycosyltransferase</keyword>
<evidence type="ECO:0000256" key="12">
    <source>
        <dbReference type="SAM" id="Phobius"/>
    </source>
</evidence>
<keyword evidence="8 12" id="KW-0472">Membrane</keyword>
<gene>
    <name evidence="13" type="ORF">LCGC14_0512980</name>
</gene>
<evidence type="ECO:0000256" key="4">
    <source>
        <dbReference type="ARBA" id="ARBA00022692"/>
    </source>
</evidence>
<evidence type="ECO:0000256" key="8">
    <source>
        <dbReference type="ARBA" id="ARBA00023136"/>
    </source>
</evidence>
<dbReference type="GO" id="GO:0005886">
    <property type="term" value="C:plasma membrane"/>
    <property type="evidence" value="ECO:0007669"/>
    <property type="project" value="TreeGrafter"/>
</dbReference>
<dbReference type="GO" id="GO:0015648">
    <property type="term" value="F:lipid-linked peptidoglycan transporter activity"/>
    <property type="evidence" value="ECO:0007669"/>
    <property type="project" value="TreeGrafter"/>
</dbReference>
<keyword evidence="5" id="KW-0133">Cell shape</keyword>
<keyword evidence="6" id="KW-0573">Peptidoglycan synthesis</keyword>
<proteinExistence type="predicted"/>
<sequence>MARMPDKPHALPLARNRTGRVVILTSLSLLALGVVMVHSATASVVEPGAWYARSTIRHMIFAAAAAMMLLVAWRVDYRRLIGGERNRPVVAGCLLALALICAVLVFIPGIGRSVGNDFRWIRIGPSQYKIGLQPSELIKIALPVFLAAWLARAGADVRSFRKVFIPAMLLIAVCVGLVVTQDFGTAAIIGVSAVATLALAGAPWQYLMSLAAPAAGAFYVLVMRSPARWARITAMMDVWSTSNPSAYQPRQSLLAILTGGWLGKGPGAGTLKLGYLPEDSTDFIFSALCEEWGFVGGAALMGLWVVWICSAWQSALESGDRFGRLLAGSLGFMIVLQAILHVAVDTVALPPTGISMPFVSAGGTSLLLTAAGAALIVSVSSRHNSPDLVEKI</sequence>
<comment type="caution">
    <text evidence="13">The sequence shown here is derived from an EMBL/GenBank/DDBJ whole genome shotgun (WGS) entry which is preliminary data.</text>
</comment>
<dbReference type="AlphaFoldDB" id="A0A0F9S0R6"/>
<keyword evidence="7 12" id="KW-1133">Transmembrane helix</keyword>
<comment type="subcellular location">
    <subcellularLocation>
        <location evidence="1">Membrane</location>
        <topology evidence="1">Multi-pass membrane protein</topology>
    </subcellularLocation>
</comment>
<name>A0A0F9S0R6_9ZZZZ</name>
<evidence type="ECO:0000256" key="7">
    <source>
        <dbReference type="ARBA" id="ARBA00022989"/>
    </source>
</evidence>
<feature type="transmembrane region" description="Helical" evidence="12">
    <location>
        <begin position="356"/>
        <end position="379"/>
    </location>
</feature>
<feature type="transmembrane region" description="Helical" evidence="12">
    <location>
        <begin position="89"/>
        <end position="110"/>
    </location>
</feature>
<evidence type="ECO:0000256" key="11">
    <source>
        <dbReference type="ARBA" id="ARBA00049902"/>
    </source>
</evidence>
<dbReference type="GO" id="GO:0032153">
    <property type="term" value="C:cell division site"/>
    <property type="evidence" value="ECO:0007669"/>
    <property type="project" value="TreeGrafter"/>
</dbReference>
<keyword evidence="3" id="KW-0808">Transferase</keyword>
<dbReference type="GO" id="GO:0009252">
    <property type="term" value="P:peptidoglycan biosynthetic process"/>
    <property type="evidence" value="ECO:0007669"/>
    <property type="project" value="UniProtKB-KW"/>
</dbReference>
<dbReference type="PANTHER" id="PTHR30474">
    <property type="entry name" value="CELL CYCLE PROTEIN"/>
    <property type="match status" value="1"/>
</dbReference>
<dbReference type="PANTHER" id="PTHR30474:SF2">
    <property type="entry name" value="PEPTIDOGLYCAN GLYCOSYLTRANSFERASE FTSW-RELATED"/>
    <property type="match status" value="1"/>
</dbReference>
<dbReference type="Pfam" id="PF01098">
    <property type="entry name" value="FTSW_RODA_SPOVE"/>
    <property type="match status" value="1"/>
</dbReference>
<dbReference type="InterPro" id="IPR001182">
    <property type="entry name" value="FtsW/RodA"/>
</dbReference>
<feature type="transmembrane region" description="Helical" evidence="12">
    <location>
        <begin position="137"/>
        <end position="155"/>
    </location>
</feature>
<evidence type="ECO:0000256" key="10">
    <source>
        <dbReference type="ARBA" id="ARBA00044770"/>
    </source>
</evidence>
<feature type="transmembrane region" description="Helical" evidence="12">
    <location>
        <begin position="325"/>
        <end position="344"/>
    </location>
</feature>
<reference evidence="13" key="1">
    <citation type="journal article" date="2015" name="Nature">
        <title>Complex archaea that bridge the gap between prokaryotes and eukaryotes.</title>
        <authorList>
            <person name="Spang A."/>
            <person name="Saw J.H."/>
            <person name="Jorgensen S.L."/>
            <person name="Zaremba-Niedzwiedzka K."/>
            <person name="Martijn J."/>
            <person name="Lind A.E."/>
            <person name="van Eijk R."/>
            <person name="Schleper C."/>
            <person name="Guy L."/>
            <person name="Ettema T.J."/>
        </authorList>
    </citation>
    <scope>NUCLEOTIDE SEQUENCE</scope>
</reference>
<evidence type="ECO:0000256" key="9">
    <source>
        <dbReference type="ARBA" id="ARBA00032370"/>
    </source>
</evidence>
<feature type="transmembrane region" description="Helical" evidence="12">
    <location>
        <begin position="58"/>
        <end position="77"/>
    </location>
</feature>
<accession>A0A0F9S0R6</accession>
<evidence type="ECO:0000256" key="6">
    <source>
        <dbReference type="ARBA" id="ARBA00022984"/>
    </source>
</evidence>
<dbReference type="EMBL" id="LAZR01000628">
    <property type="protein sequence ID" value="KKN62335.1"/>
    <property type="molecule type" value="Genomic_DNA"/>
</dbReference>
<evidence type="ECO:0000313" key="13">
    <source>
        <dbReference type="EMBL" id="KKN62335.1"/>
    </source>
</evidence>
<evidence type="ECO:0000256" key="1">
    <source>
        <dbReference type="ARBA" id="ARBA00004141"/>
    </source>
</evidence>
<organism evidence="13">
    <name type="scientific">marine sediment metagenome</name>
    <dbReference type="NCBI Taxonomy" id="412755"/>
    <lineage>
        <taxon>unclassified sequences</taxon>
        <taxon>metagenomes</taxon>
        <taxon>ecological metagenomes</taxon>
    </lineage>
</organism>
<evidence type="ECO:0000256" key="2">
    <source>
        <dbReference type="ARBA" id="ARBA00022676"/>
    </source>
</evidence>
<dbReference type="GO" id="GO:0051301">
    <property type="term" value="P:cell division"/>
    <property type="evidence" value="ECO:0007669"/>
    <property type="project" value="InterPro"/>
</dbReference>
<comment type="catalytic activity">
    <reaction evidence="11">
        <text>[GlcNAc-(1-&gt;4)-Mur2Ac(oyl-L-Ala-gamma-D-Glu-L-Lys-D-Ala-D-Ala)](n)-di-trans,octa-cis-undecaprenyl diphosphate + beta-D-GlcNAc-(1-&gt;4)-Mur2Ac(oyl-L-Ala-gamma-D-Glu-L-Lys-D-Ala-D-Ala)-di-trans,octa-cis-undecaprenyl diphosphate = [GlcNAc-(1-&gt;4)-Mur2Ac(oyl-L-Ala-gamma-D-Glu-L-Lys-D-Ala-D-Ala)](n+1)-di-trans,octa-cis-undecaprenyl diphosphate + di-trans,octa-cis-undecaprenyl diphosphate + H(+)</text>
        <dbReference type="Rhea" id="RHEA:23708"/>
        <dbReference type="Rhea" id="RHEA-COMP:9602"/>
        <dbReference type="Rhea" id="RHEA-COMP:9603"/>
        <dbReference type="ChEBI" id="CHEBI:15378"/>
        <dbReference type="ChEBI" id="CHEBI:58405"/>
        <dbReference type="ChEBI" id="CHEBI:60033"/>
        <dbReference type="ChEBI" id="CHEBI:78435"/>
        <dbReference type="EC" id="2.4.99.28"/>
    </reaction>
</comment>
<evidence type="ECO:0000256" key="3">
    <source>
        <dbReference type="ARBA" id="ARBA00022679"/>
    </source>
</evidence>
<dbReference type="GO" id="GO:0008955">
    <property type="term" value="F:peptidoglycan glycosyltransferase activity"/>
    <property type="evidence" value="ECO:0007669"/>
    <property type="project" value="UniProtKB-EC"/>
</dbReference>
<keyword evidence="4 12" id="KW-0812">Transmembrane</keyword>
<dbReference type="EC" id="2.4.99.28" evidence="10"/>